<dbReference type="EMBL" id="JAINVV010000008">
    <property type="protein sequence ID" value="MBY8824315.1"/>
    <property type="molecule type" value="Genomic_DNA"/>
</dbReference>
<dbReference type="Gene3D" id="3.40.50.720">
    <property type="entry name" value="NAD(P)-binding Rossmann-like Domain"/>
    <property type="match status" value="1"/>
</dbReference>
<organism evidence="2 3">
    <name type="scientific">Sphingomonas colocasiae</name>
    <dbReference type="NCBI Taxonomy" id="1848973"/>
    <lineage>
        <taxon>Bacteria</taxon>
        <taxon>Pseudomonadati</taxon>
        <taxon>Pseudomonadota</taxon>
        <taxon>Alphaproteobacteria</taxon>
        <taxon>Sphingomonadales</taxon>
        <taxon>Sphingomonadaceae</taxon>
        <taxon>Sphingomonas</taxon>
    </lineage>
</organism>
<dbReference type="PANTHER" id="PTHR45033">
    <property type="match status" value="1"/>
</dbReference>
<protein>
    <submittedName>
        <fullName evidence="2">NAD(P)-dependent alcohol dehydrogenase</fullName>
    </submittedName>
</protein>
<dbReference type="RefSeq" id="WP_222991387.1">
    <property type="nucleotide sequence ID" value="NZ_JAINVV010000008.1"/>
</dbReference>
<dbReference type="Proteomes" id="UP000706039">
    <property type="component" value="Unassembled WGS sequence"/>
</dbReference>
<comment type="caution">
    <text evidence="2">The sequence shown here is derived from an EMBL/GenBank/DDBJ whole genome shotgun (WGS) entry which is preliminary data.</text>
</comment>
<dbReference type="InterPro" id="IPR036291">
    <property type="entry name" value="NAD(P)-bd_dom_sf"/>
</dbReference>
<evidence type="ECO:0000313" key="2">
    <source>
        <dbReference type="EMBL" id="MBY8824315.1"/>
    </source>
</evidence>
<evidence type="ECO:0000313" key="3">
    <source>
        <dbReference type="Proteomes" id="UP000706039"/>
    </source>
</evidence>
<gene>
    <name evidence="2" type="ORF">K7G82_18570</name>
</gene>
<dbReference type="InterPro" id="IPR013149">
    <property type="entry name" value="ADH-like_C"/>
</dbReference>
<dbReference type="SMART" id="SM00829">
    <property type="entry name" value="PKS_ER"/>
    <property type="match status" value="1"/>
</dbReference>
<dbReference type="InterPro" id="IPR052711">
    <property type="entry name" value="Zinc_ADH-like"/>
</dbReference>
<feature type="domain" description="Enoyl reductase (ER)" evidence="1">
    <location>
        <begin position="11"/>
        <end position="335"/>
    </location>
</feature>
<dbReference type="InterPro" id="IPR013154">
    <property type="entry name" value="ADH-like_N"/>
</dbReference>
<dbReference type="SUPFAM" id="SSF51735">
    <property type="entry name" value="NAD(P)-binding Rossmann-fold domains"/>
    <property type="match status" value="1"/>
</dbReference>
<dbReference type="InterPro" id="IPR020843">
    <property type="entry name" value="ER"/>
</dbReference>
<dbReference type="Pfam" id="PF00107">
    <property type="entry name" value="ADH_zinc_N"/>
    <property type="match status" value="1"/>
</dbReference>
<name>A0ABS7PSJ9_9SPHN</name>
<reference evidence="2 3" key="1">
    <citation type="submission" date="2021-08" db="EMBL/GenBank/DDBJ databases">
        <authorList>
            <person name="Tuo L."/>
        </authorList>
    </citation>
    <scope>NUCLEOTIDE SEQUENCE [LARGE SCALE GENOMIC DNA]</scope>
    <source>
        <strain evidence="2 3">JCM 31229</strain>
    </source>
</reference>
<keyword evidence="3" id="KW-1185">Reference proteome</keyword>
<dbReference type="CDD" id="cd08276">
    <property type="entry name" value="MDR7"/>
    <property type="match status" value="1"/>
</dbReference>
<evidence type="ECO:0000259" key="1">
    <source>
        <dbReference type="SMART" id="SM00829"/>
    </source>
</evidence>
<accession>A0ABS7PSJ9</accession>
<dbReference type="PANTHER" id="PTHR45033:SF2">
    <property type="entry name" value="ZINC-TYPE ALCOHOL DEHYDROGENASE-LIKE PROTEIN C1773.06C"/>
    <property type="match status" value="1"/>
</dbReference>
<dbReference type="InterPro" id="IPR011032">
    <property type="entry name" value="GroES-like_sf"/>
</dbReference>
<dbReference type="Gene3D" id="3.90.180.10">
    <property type="entry name" value="Medium-chain alcohol dehydrogenases, catalytic domain"/>
    <property type="match status" value="1"/>
</dbReference>
<proteinExistence type="predicted"/>
<dbReference type="SUPFAM" id="SSF50129">
    <property type="entry name" value="GroES-like"/>
    <property type="match status" value="1"/>
</dbReference>
<dbReference type="Pfam" id="PF08240">
    <property type="entry name" value="ADH_N"/>
    <property type="match status" value="1"/>
</dbReference>
<sequence length="339" mass="35303">MRVWENRDGWGIDRLVLADRDAPAEPGAGEVKLRMLAAAVNYRDWVTVTNKTPFGALPQIPFSDACGEVLAVGAGVTRVAAGDLVCPSFFHGWIDGPPTAANRAISLGSASHAGILQDEMVLSAEHVSRAPKGLSAIEAATLPCAGLTAWRAVVVEGQVKPGDVVVVQGTGGVSIFALQFAKMRGATVIATSSSDEKLERAKALGADHLINYRDTPEWGKAVLALTDGHGADLVVEVGGAGTISQSLIAAAVAGRILVIGVLGGRSQELLMPAIFGKNLRIIGISVGSRQMFDDMAAAIEAHGLRPVIDHVYAFGEVPDALRAMEGAGHFGKLAIDFTT</sequence>